<gene>
    <name evidence="5" type="ORF">SAMN06265360_12931</name>
</gene>
<organism evidence="5 6">
    <name type="scientific">Haloechinothrix alba</name>
    <dbReference type="NCBI Taxonomy" id="664784"/>
    <lineage>
        <taxon>Bacteria</taxon>
        <taxon>Bacillati</taxon>
        <taxon>Actinomycetota</taxon>
        <taxon>Actinomycetes</taxon>
        <taxon>Pseudonocardiales</taxon>
        <taxon>Pseudonocardiaceae</taxon>
        <taxon>Haloechinothrix</taxon>
    </lineage>
</organism>
<keyword evidence="2" id="KW-0238">DNA-binding</keyword>
<dbReference type="GO" id="GO:0003677">
    <property type="term" value="F:DNA binding"/>
    <property type="evidence" value="ECO:0007669"/>
    <property type="project" value="UniProtKB-KW"/>
</dbReference>
<keyword evidence="3" id="KW-0804">Transcription</keyword>
<keyword evidence="1" id="KW-0805">Transcription regulation</keyword>
<accession>A0A239A296</accession>
<dbReference type="OrthoDB" id="3211876at2"/>
<evidence type="ECO:0000256" key="3">
    <source>
        <dbReference type="ARBA" id="ARBA00023163"/>
    </source>
</evidence>
<dbReference type="Proteomes" id="UP000198348">
    <property type="component" value="Unassembled WGS sequence"/>
</dbReference>
<dbReference type="InterPro" id="IPR036388">
    <property type="entry name" value="WH-like_DNA-bd_sf"/>
</dbReference>
<evidence type="ECO:0000256" key="2">
    <source>
        <dbReference type="ARBA" id="ARBA00023125"/>
    </source>
</evidence>
<dbReference type="SUPFAM" id="SSF46785">
    <property type="entry name" value="Winged helix' DNA-binding domain"/>
    <property type="match status" value="1"/>
</dbReference>
<feature type="domain" description="HTH marR-type" evidence="4">
    <location>
        <begin position="36"/>
        <end position="134"/>
    </location>
</feature>
<dbReference type="PANTHER" id="PTHR33164">
    <property type="entry name" value="TRANSCRIPTIONAL REGULATOR, MARR FAMILY"/>
    <property type="match status" value="1"/>
</dbReference>
<dbReference type="InterPro" id="IPR036390">
    <property type="entry name" value="WH_DNA-bd_sf"/>
</dbReference>
<dbReference type="EMBL" id="FZNW01000029">
    <property type="protein sequence ID" value="SNR89767.1"/>
    <property type="molecule type" value="Genomic_DNA"/>
</dbReference>
<dbReference type="InterPro" id="IPR039422">
    <property type="entry name" value="MarR/SlyA-like"/>
</dbReference>
<evidence type="ECO:0000313" key="5">
    <source>
        <dbReference type="EMBL" id="SNR89767.1"/>
    </source>
</evidence>
<dbReference type="PANTHER" id="PTHR33164:SF64">
    <property type="entry name" value="TRANSCRIPTIONAL REGULATOR SLYA"/>
    <property type="match status" value="1"/>
</dbReference>
<dbReference type="RefSeq" id="WP_089303283.1">
    <property type="nucleotide sequence ID" value="NZ_FZNW01000029.1"/>
</dbReference>
<protein>
    <submittedName>
        <fullName evidence="5">MarR family protein</fullName>
    </submittedName>
</protein>
<evidence type="ECO:0000256" key="1">
    <source>
        <dbReference type="ARBA" id="ARBA00023015"/>
    </source>
</evidence>
<dbReference type="Pfam" id="PF12802">
    <property type="entry name" value="MarR_2"/>
    <property type="match status" value="1"/>
</dbReference>
<dbReference type="InterPro" id="IPR000835">
    <property type="entry name" value="HTH_MarR-typ"/>
</dbReference>
<reference evidence="5 6" key="1">
    <citation type="submission" date="2017-06" db="EMBL/GenBank/DDBJ databases">
        <authorList>
            <person name="Kim H.J."/>
            <person name="Triplett B.A."/>
        </authorList>
    </citation>
    <scope>NUCLEOTIDE SEQUENCE [LARGE SCALE GENOMIC DNA]</scope>
    <source>
        <strain evidence="5 6">DSM 45207</strain>
    </source>
</reference>
<dbReference type="AlphaFoldDB" id="A0A239A296"/>
<dbReference type="Gene3D" id="1.10.10.10">
    <property type="entry name" value="Winged helix-like DNA-binding domain superfamily/Winged helix DNA-binding domain"/>
    <property type="match status" value="1"/>
</dbReference>
<proteinExistence type="predicted"/>
<dbReference type="SMART" id="SM00347">
    <property type="entry name" value="HTH_MARR"/>
    <property type="match status" value="1"/>
</dbReference>
<name>A0A239A296_9PSEU</name>
<dbReference type="GO" id="GO:0003700">
    <property type="term" value="F:DNA-binding transcription factor activity"/>
    <property type="evidence" value="ECO:0007669"/>
    <property type="project" value="InterPro"/>
</dbReference>
<evidence type="ECO:0000259" key="4">
    <source>
        <dbReference type="SMART" id="SM00347"/>
    </source>
</evidence>
<dbReference type="GO" id="GO:0006950">
    <property type="term" value="P:response to stress"/>
    <property type="evidence" value="ECO:0007669"/>
    <property type="project" value="TreeGrafter"/>
</dbReference>
<evidence type="ECO:0000313" key="6">
    <source>
        <dbReference type="Proteomes" id="UP000198348"/>
    </source>
</evidence>
<sequence>MSGPDPGAGAAPDTGLGTRLRHLLDLLESDLGTIYAELGIDEIRPRFVGYLRALERDGPASVRALARRVGVTHSAASQTVAQLRARELVGLRPGEDARERIVHLTEHARSLLPTLHAEWAATEAAAAELEAELGHPLSEVLDAAASALAERPFHQRVMDSARARGLSIAERHQYDLG</sequence>
<keyword evidence="6" id="KW-1185">Reference proteome</keyword>